<name>A0A1X7NY46_9HYPH</name>
<keyword evidence="1" id="KW-0812">Transmembrane</keyword>
<sequence>MLSIVILVAVVGLFVSAALAWWCSDPRGEWPEFIDWMLVGFLALLFVAMGAREASAHDAPAGWTYPLSCCSSFDCREAQTGEVEERPEGFVIAGTGEIVPMTDRRIRNSPDGKFHWCARQSGVDAGCTICLFVPPRGF</sequence>
<keyword evidence="3" id="KW-1185">Reference proteome</keyword>
<evidence type="ECO:0000313" key="3">
    <source>
        <dbReference type="Proteomes" id="UP000193083"/>
    </source>
</evidence>
<organism evidence="2 3">
    <name type="scientific">Mesorhizobium australicum</name>
    <dbReference type="NCBI Taxonomy" id="536018"/>
    <lineage>
        <taxon>Bacteria</taxon>
        <taxon>Pseudomonadati</taxon>
        <taxon>Pseudomonadota</taxon>
        <taxon>Alphaproteobacteria</taxon>
        <taxon>Hyphomicrobiales</taxon>
        <taxon>Phyllobacteriaceae</taxon>
        <taxon>Mesorhizobium</taxon>
    </lineage>
</organism>
<dbReference type="EMBL" id="FXBL01000004">
    <property type="protein sequence ID" value="SMH42253.1"/>
    <property type="molecule type" value="Genomic_DNA"/>
</dbReference>
<protein>
    <submittedName>
        <fullName evidence="2">Uncharacterized protein</fullName>
    </submittedName>
</protein>
<gene>
    <name evidence="2" type="ORF">SAMN02982922_2729</name>
</gene>
<accession>A0A1X7NY46</accession>
<reference evidence="2 3" key="1">
    <citation type="submission" date="2017-04" db="EMBL/GenBank/DDBJ databases">
        <authorList>
            <person name="Afonso C.L."/>
            <person name="Miller P.J."/>
            <person name="Scott M.A."/>
            <person name="Spackman E."/>
            <person name="Goraichik I."/>
            <person name="Dimitrov K.M."/>
            <person name="Suarez D.L."/>
            <person name="Swayne D.E."/>
        </authorList>
    </citation>
    <scope>NUCLEOTIDE SEQUENCE [LARGE SCALE GENOMIC DNA]</scope>
    <source>
        <strain evidence="2 3">B5P</strain>
    </source>
</reference>
<dbReference type="AlphaFoldDB" id="A0A1X7NY46"/>
<keyword evidence="1" id="KW-0472">Membrane</keyword>
<evidence type="ECO:0000313" key="2">
    <source>
        <dbReference type="EMBL" id="SMH42253.1"/>
    </source>
</evidence>
<feature type="transmembrane region" description="Helical" evidence="1">
    <location>
        <begin position="30"/>
        <end position="51"/>
    </location>
</feature>
<keyword evidence="1" id="KW-1133">Transmembrane helix</keyword>
<dbReference type="Proteomes" id="UP000193083">
    <property type="component" value="Unassembled WGS sequence"/>
</dbReference>
<evidence type="ECO:0000256" key="1">
    <source>
        <dbReference type="SAM" id="Phobius"/>
    </source>
</evidence>
<proteinExistence type="predicted"/>